<dbReference type="PANTHER" id="PTHR30055">
    <property type="entry name" value="HTH-TYPE TRANSCRIPTIONAL REGULATOR RUTR"/>
    <property type="match status" value="1"/>
</dbReference>
<dbReference type="PRINTS" id="PR00455">
    <property type="entry name" value="HTHTETR"/>
</dbReference>
<dbReference type="Pfam" id="PF00440">
    <property type="entry name" value="TetR_N"/>
    <property type="match status" value="1"/>
</dbReference>
<dbReference type="Gene3D" id="1.10.357.10">
    <property type="entry name" value="Tetracycline Repressor, domain 2"/>
    <property type="match status" value="1"/>
</dbReference>
<protein>
    <recommendedName>
        <fullName evidence="3">HTH tetR-type domain-containing protein</fullName>
    </recommendedName>
</protein>
<evidence type="ECO:0000256" key="1">
    <source>
        <dbReference type="ARBA" id="ARBA00023125"/>
    </source>
</evidence>
<dbReference type="EMBL" id="MVHZ01000003">
    <property type="protein sequence ID" value="ORB03049.1"/>
    <property type="molecule type" value="Genomic_DNA"/>
</dbReference>
<sequence length="208" mass="23196">MAPSKPESAALDMQAVDTPWGSVDLGDLSATDTRMQDQILDAALRCFSTHGVRRTSMAVVAREARISRAWLYRNFDCRDAIVRALLVREGRRLAESLVAADRPERSTEETVTETFIYIIGYGRQHHLFSEVAEQDPGPLARASIEALASYLIGRREIAEQDARIAAETIVRLIISILAAPDLATDFDNKEELRSYAYRTIPPLVCRCS</sequence>
<feature type="DNA-binding region" description="H-T-H motif" evidence="2">
    <location>
        <begin position="56"/>
        <end position="75"/>
    </location>
</feature>
<evidence type="ECO:0000259" key="3">
    <source>
        <dbReference type="PROSITE" id="PS50977"/>
    </source>
</evidence>
<gene>
    <name evidence="4" type="ORF">BST33_03590</name>
</gene>
<comment type="caution">
    <text evidence="4">The sequence shown here is derived from an EMBL/GenBank/DDBJ whole genome shotgun (WGS) entry which is preliminary data.</text>
</comment>
<dbReference type="SUPFAM" id="SSF46689">
    <property type="entry name" value="Homeodomain-like"/>
    <property type="match status" value="1"/>
</dbReference>
<dbReference type="PROSITE" id="PS50977">
    <property type="entry name" value="HTH_TETR_2"/>
    <property type="match status" value="1"/>
</dbReference>
<feature type="domain" description="HTH tetR-type" evidence="3">
    <location>
        <begin position="33"/>
        <end position="93"/>
    </location>
</feature>
<dbReference type="RefSeq" id="WP_083022861.1">
    <property type="nucleotide sequence ID" value="NZ_AP022589.1"/>
</dbReference>
<dbReference type="PANTHER" id="PTHR30055:SF153">
    <property type="entry name" value="HTH-TYPE TRANSCRIPTIONAL REPRESSOR RV3405C"/>
    <property type="match status" value="1"/>
</dbReference>
<organism evidence="4 5">
    <name type="scientific">Mycolicibacter minnesotensis</name>
    <dbReference type="NCBI Taxonomy" id="1118379"/>
    <lineage>
        <taxon>Bacteria</taxon>
        <taxon>Bacillati</taxon>
        <taxon>Actinomycetota</taxon>
        <taxon>Actinomycetes</taxon>
        <taxon>Mycobacteriales</taxon>
        <taxon>Mycobacteriaceae</taxon>
        <taxon>Mycolicibacter</taxon>
    </lineage>
</organism>
<keyword evidence="1 2" id="KW-0238">DNA-binding</keyword>
<dbReference type="AlphaFoldDB" id="A0AA91RNB2"/>
<name>A0AA91RNB2_9MYCO</name>
<dbReference type="GO" id="GO:0003700">
    <property type="term" value="F:DNA-binding transcription factor activity"/>
    <property type="evidence" value="ECO:0007669"/>
    <property type="project" value="TreeGrafter"/>
</dbReference>
<evidence type="ECO:0000313" key="4">
    <source>
        <dbReference type="EMBL" id="ORB03049.1"/>
    </source>
</evidence>
<proteinExistence type="predicted"/>
<evidence type="ECO:0000256" key="2">
    <source>
        <dbReference type="PROSITE-ProRule" id="PRU00335"/>
    </source>
</evidence>
<keyword evidence="5" id="KW-1185">Reference proteome</keyword>
<evidence type="ECO:0000313" key="5">
    <source>
        <dbReference type="Proteomes" id="UP000192320"/>
    </source>
</evidence>
<accession>A0AA91RNB2</accession>
<dbReference type="InterPro" id="IPR009057">
    <property type="entry name" value="Homeodomain-like_sf"/>
</dbReference>
<dbReference type="InterPro" id="IPR050109">
    <property type="entry name" value="HTH-type_TetR-like_transc_reg"/>
</dbReference>
<dbReference type="InterPro" id="IPR001647">
    <property type="entry name" value="HTH_TetR"/>
</dbReference>
<dbReference type="Proteomes" id="UP000192320">
    <property type="component" value="Unassembled WGS sequence"/>
</dbReference>
<reference evidence="4 5" key="1">
    <citation type="submission" date="2017-02" db="EMBL/GenBank/DDBJ databases">
        <title>The new phylogeny of genus Mycobacterium.</title>
        <authorList>
            <person name="Tortoli E."/>
            <person name="Trovato A."/>
            <person name="Cirillo D.M."/>
        </authorList>
    </citation>
    <scope>NUCLEOTIDE SEQUENCE [LARGE SCALE GENOMIC DNA]</scope>
    <source>
        <strain evidence="4 5">DSM 45633</strain>
    </source>
</reference>
<dbReference type="GO" id="GO:0000976">
    <property type="term" value="F:transcription cis-regulatory region binding"/>
    <property type="evidence" value="ECO:0007669"/>
    <property type="project" value="TreeGrafter"/>
</dbReference>